<dbReference type="Gramene" id="ONK62381">
    <property type="protein sequence ID" value="ONK62381"/>
    <property type="gene ID" value="A4U43_C07F3290"/>
</dbReference>
<evidence type="ECO:0000313" key="3">
    <source>
        <dbReference type="Proteomes" id="UP000243459"/>
    </source>
</evidence>
<feature type="region of interest" description="Disordered" evidence="1">
    <location>
        <begin position="1"/>
        <end position="56"/>
    </location>
</feature>
<name>A0A5P1ECC8_ASPOF</name>
<evidence type="ECO:0000256" key="1">
    <source>
        <dbReference type="SAM" id="MobiDB-lite"/>
    </source>
</evidence>
<feature type="compositionally biased region" description="Low complexity" evidence="1">
    <location>
        <begin position="10"/>
        <end position="24"/>
    </location>
</feature>
<gene>
    <name evidence="2" type="ORF">A4U43_C07F3290</name>
</gene>
<dbReference type="EMBL" id="CM007387">
    <property type="protein sequence ID" value="ONK62381.1"/>
    <property type="molecule type" value="Genomic_DNA"/>
</dbReference>
<reference evidence="3" key="1">
    <citation type="journal article" date="2017" name="Nat. Commun.">
        <title>The asparagus genome sheds light on the origin and evolution of a young Y chromosome.</title>
        <authorList>
            <person name="Harkess A."/>
            <person name="Zhou J."/>
            <person name="Xu C."/>
            <person name="Bowers J.E."/>
            <person name="Van der Hulst R."/>
            <person name="Ayyampalayam S."/>
            <person name="Mercati F."/>
            <person name="Riccardi P."/>
            <person name="McKain M.R."/>
            <person name="Kakrana A."/>
            <person name="Tang H."/>
            <person name="Ray J."/>
            <person name="Groenendijk J."/>
            <person name="Arikit S."/>
            <person name="Mathioni S.M."/>
            <person name="Nakano M."/>
            <person name="Shan H."/>
            <person name="Telgmann-Rauber A."/>
            <person name="Kanno A."/>
            <person name="Yue Z."/>
            <person name="Chen H."/>
            <person name="Li W."/>
            <person name="Chen Y."/>
            <person name="Xu X."/>
            <person name="Zhang Y."/>
            <person name="Luo S."/>
            <person name="Chen H."/>
            <person name="Gao J."/>
            <person name="Mao Z."/>
            <person name="Pires J.C."/>
            <person name="Luo M."/>
            <person name="Kudrna D."/>
            <person name="Wing R.A."/>
            <person name="Meyers B.C."/>
            <person name="Yi K."/>
            <person name="Kong H."/>
            <person name="Lavrijsen P."/>
            <person name="Sunseri F."/>
            <person name="Falavigna A."/>
            <person name="Ye Y."/>
            <person name="Leebens-Mack J.H."/>
            <person name="Chen G."/>
        </authorList>
    </citation>
    <scope>NUCLEOTIDE SEQUENCE [LARGE SCALE GENOMIC DNA]</scope>
    <source>
        <strain evidence="3">cv. DH0086</strain>
    </source>
</reference>
<feature type="compositionally biased region" description="Acidic residues" evidence="1">
    <location>
        <begin position="261"/>
        <end position="274"/>
    </location>
</feature>
<sequence length="282" mass="32413">MRSRRPDSNLSPCRRLRSSSSPSRPRLRRLRSSSSPSRPRLCRRRLPPRLGPSSSSPADLRAFVIFFFSGPRLHLHVLVFVARLELCRPRRLRSSLGVNVLVFVARLELCRPRRLRSSLGVRAFVVVEFWGFAELRASSVHSKKRCRLEQGRLNSLVYVMYNIKLRERNMRRKARKLDPILLEEASTDDEWIVEEEDPCLPDDLTWLDGDDGDREHLDVAAISNLATGEETLEDVLHTKKQRVNDSSSSVQRGKEVATEDVPAEDYDPEDANIILEEDDLVF</sequence>
<dbReference type="Proteomes" id="UP000243459">
    <property type="component" value="Chromosome 7"/>
</dbReference>
<evidence type="ECO:0000313" key="2">
    <source>
        <dbReference type="EMBL" id="ONK62381.1"/>
    </source>
</evidence>
<feature type="region of interest" description="Disordered" evidence="1">
    <location>
        <begin position="239"/>
        <end position="274"/>
    </location>
</feature>
<keyword evidence="3" id="KW-1185">Reference proteome</keyword>
<proteinExistence type="predicted"/>
<organism evidence="2 3">
    <name type="scientific">Asparagus officinalis</name>
    <name type="common">Garden asparagus</name>
    <dbReference type="NCBI Taxonomy" id="4686"/>
    <lineage>
        <taxon>Eukaryota</taxon>
        <taxon>Viridiplantae</taxon>
        <taxon>Streptophyta</taxon>
        <taxon>Embryophyta</taxon>
        <taxon>Tracheophyta</taxon>
        <taxon>Spermatophyta</taxon>
        <taxon>Magnoliopsida</taxon>
        <taxon>Liliopsida</taxon>
        <taxon>Asparagales</taxon>
        <taxon>Asparagaceae</taxon>
        <taxon>Asparagoideae</taxon>
        <taxon>Asparagus</taxon>
    </lineage>
</organism>
<dbReference type="AlphaFoldDB" id="A0A5P1ECC8"/>
<protein>
    <submittedName>
        <fullName evidence="2">Uncharacterized protein</fullName>
    </submittedName>
</protein>
<accession>A0A5P1ECC8</accession>